<dbReference type="Pfam" id="PF13466">
    <property type="entry name" value="STAS_2"/>
    <property type="match status" value="1"/>
</dbReference>
<gene>
    <name evidence="3" type="ORF">G6045_26115</name>
</gene>
<comment type="caution">
    <text evidence="3">The sequence shown here is derived from an EMBL/GenBank/DDBJ whole genome shotgun (WGS) entry which is preliminary data.</text>
</comment>
<dbReference type="InterPro" id="IPR058548">
    <property type="entry name" value="MlaB-like_STAS"/>
</dbReference>
<evidence type="ECO:0000259" key="1">
    <source>
        <dbReference type="PROSITE" id="PS50801"/>
    </source>
</evidence>
<dbReference type="Proteomes" id="UP000481109">
    <property type="component" value="Unassembled WGS sequence"/>
</dbReference>
<keyword evidence="4" id="KW-1185">Reference proteome</keyword>
<dbReference type="Gene3D" id="3.30.750.24">
    <property type="entry name" value="STAS domain"/>
    <property type="match status" value="1"/>
</dbReference>
<protein>
    <submittedName>
        <fullName evidence="3">STAS domain-containing protein</fullName>
    </submittedName>
</protein>
<dbReference type="InterPro" id="IPR036388">
    <property type="entry name" value="WH-like_DNA-bd_sf"/>
</dbReference>
<dbReference type="InterPro" id="IPR002645">
    <property type="entry name" value="STAS_dom"/>
</dbReference>
<reference evidence="3 4" key="1">
    <citation type="submission" date="2020-02" db="EMBL/GenBank/DDBJ databases">
        <title>Whole-genome analyses of novel actinobacteria.</title>
        <authorList>
            <person name="Sahin N."/>
            <person name="Tokatli A."/>
        </authorList>
    </citation>
    <scope>NUCLEOTIDE SEQUENCE [LARGE SCALE GENOMIC DNA]</scope>
    <source>
        <strain evidence="3 4">YC504</strain>
    </source>
</reference>
<dbReference type="PANTHER" id="PTHR33495">
    <property type="entry name" value="ANTI-SIGMA FACTOR ANTAGONIST TM_1081-RELATED-RELATED"/>
    <property type="match status" value="1"/>
</dbReference>
<organism evidence="3 4">
    <name type="scientific">Streptomyces mesophilus</name>
    <dbReference type="NCBI Taxonomy" id="1775132"/>
    <lineage>
        <taxon>Bacteria</taxon>
        <taxon>Bacillati</taxon>
        <taxon>Actinomycetota</taxon>
        <taxon>Actinomycetes</taxon>
        <taxon>Kitasatosporales</taxon>
        <taxon>Streptomycetaceae</taxon>
        <taxon>Streptomyces</taxon>
    </lineage>
</organism>
<evidence type="ECO:0000259" key="2">
    <source>
        <dbReference type="PROSITE" id="PS50921"/>
    </source>
</evidence>
<dbReference type="SUPFAM" id="SSF52091">
    <property type="entry name" value="SpoIIaa-like"/>
    <property type="match status" value="1"/>
</dbReference>
<dbReference type="Gene3D" id="1.10.10.10">
    <property type="entry name" value="Winged helix-like DNA-binding domain superfamily/Winged helix DNA-binding domain"/>
    <property type="match status" value="1"/>
</dbReference>
<dbReference type="PROSITE" id="PS50801">
    <property type="entry name" value="STAS"/>
    <property type="match status" value="1"/>
</dbReference>
<dbReference type="SUPFAM" id="SSF52172">
    <property type="entry name" value="CheY-like"/>
    <property type="match status" value="1"/>
</dbReference>
<dbReference type="CDD" id="cd07043">
    <property type="entry name" value="STAS_anti-anti-sigma_factors"/>
    <property type="match status" value="1"/>
</dbReference>
<dbReference type="EMBL" id="JAAKZW010000132">
    <property type="protein sequence ID" value="NGO79102.1"/>
    <property type="molecule type" value="Genomic_DNA"/>
</dbReference>
<dbReference type="GO" id="GO:0003723">
    <property type="term" value="F:RNA binding"/>
    <property type="evidence" value="ECO:0007669"/>
    <property type="project" value="InterPro"/>
</dbReference>
<dbReference type="InterPro" id="IPR011006">
    <property type="entry name" value="CheY-like_superfamily"/>
</dbReference>
<feature type="domain" description="ANTAR" evidence="2">
    <location>
        <begin position="140"/>
        <end position="201"/>
    </location>
</feature>
<dbReference type="PANTHER" id="PTHR33495:SF2">
    <property type="entry name" value="ANTI-SIGMA FACTOR ANTAGONIST TM_1081-RELATED"/>
    <property type="match status" value="1"/>
</dbReference>
<evidence type="ECO:0000313" key="4">
    <source>
        <dbReference type="Proteomes" id="UP000481109"/>
    </source>
</evidence>
<dbReference type="InterPro" id="IPR005561">
    <property type="entry name" value="ANTAR"/>
</dbReference>
<dbReference type="AlphaFoldDB" id="A0A6G4XPI1"/>
<dbReference type="Pfam" id="PF03861">
    <property type="entry name" value="ANTAR"/>
    <property type="match status" value="1"/>
</dbReference>
<dbReference type="SMART" id="SM01012">
    <property type="entry name" value="ANTAR"/>
    <property type="match status" value="1"/>
</dbReference>
<dbReference type="GO" id="GO:0043856">
    <property type="term" value="F:anti-sigma factor antagonist activity"/>
    <property type="evidence" value="ECO:0007669"/>
    <property type="project" value="TreeGrafter"/>
</dbReference>
<name>A0A6G4XPI1_9ACTN</name>
<sequence>MPEQATSLPGSTRPLELGVHAVGDRWLIVVGGDIDVHAAPLLHGTLREALGRTRDGIELDLSKVEFCDCSGLNTLLRMRQQALDSGKTISVRAVSTAVGRLLDVTHTRPLFMSTDGVLPAGEEAGDAQDGPPGGLPVDAAQDLFLEVVQLRRAMETRPAIDMARGVLMASFALTPEDAWSVLVEVSQRSNTKLHRLAQDLVDSVMGGALPPDVRQLLSAAVAGRTAGHSA</sequence>
<accession>A0A6G4XPI1</accession>
<evidence type="ECO:0000313" key="3">
    <source>
        <dbReference type="EMBL" id="NGO79102.1"/>
    </source>
</evidence>
<feature type="domain" description="STAS" evidence="1">
    <location>
        <begin position="27"/>
        <end position="128"/>
    </location>
</feature>
<dbReference type="RefSeq" id="WP_165334549.1">
    <property type="nucleotide sequence ID" value="NZ_JAAKZW010000132.1"/>
</dbReference>
<proteinExistence type="predicted"/>
<dbReference type="PROSITE" id="PS50921">
    <property type="entry name" value="ANTAR"/>
    <property type="match status" value="1"/>
</dbReference>
<dbReference type="InterPro" id="IPR036513">
    <property type="entry name" value="STAS_dom_sf"/>
</dbReference>